<evidence type="ECO:0000313" key="2">
    <source>
        <dbReference type="EMBL" id="MDQ8937260.1"/>
    </source>
</evidence>
<feature type="transmembrane region" description="Helical" evidence="1">
    <location>
        <begin position="37"/>
        <end position="56"/>
    </location>
</feature>
<organism evidence="2 3">
    <name type="scientific">Acinetobacter rudis</name>
    <dbReference type="NCBI Taxonomy" id="632955"/>
    <lineage>
        <taxon>Bacteria</taxon>
        <taxon>Pseudomonadati</taxon>
        <taxon>Pseudomonadota</taxon>
        <taxon>Gammaproteobacteria</taxon>
        <taxon>Moraxellales</taxon>
        <taxon>Moraxellaceae</taxon>
        <taxon>Acinetobacter</taxon>
    </lineage>
</organism>
<dbReference type="EMBL" id="JAVIDL010000064">
    <property type="protein sequence ID" value="MDQ8937260.1"/>
    <property type="molecule type" value="Genomic_DNA"/>
</dbReference>
<feature type="transmembrane region" description="Helical" evidence="1">
    <location>
        <begin position="68"/>
        <end position="85"/>
    </location>
</feature>
<keyword evidence="1" id="KW-0812">Transmembrane</keyword>
<protein>
    <submittedName>
        <fullName evidence="2">Uncharacterized protein</fullName>
    </submittedName>
</protein>
<sequence>MNILRKITICLGLLVLQPSIAQGYAGGLLLIHSLFTWLMWVLFVALYFLPSIYYILRYRRCNLSINSLLIPHLAFACLLLMGFYHNELGLAPLLLKLIQYISAAAVFVVFCILSLFSWSYPAFYAYSREIKSQ</sequence>
<evidence type="ECO:0000256" key="1">
    <source>
        <dbReference type="SAM" id="Phobius"/>
    </source>
</evidence>
<keyword evidence="1" id="KW-0472">Membrane</keyword>
<comment type="caution">
    <text evidence="2">The sequence shown here is derived from an EMBL/GenBank/DDBJ whole genome shotgun (WGS) entry which is preliminary data.</text>
</comment>
<keyword evidence="1" id="KW-1133">Transmembrane helix</keyword>
<reference evidence="2" key="1">
    <citation type="submission" date="2023-08" db="EMBL/GenBank/DDBJ databases">
        <title>Emergence of clinically-relevant ST2 carbapenem-resistant Acinetobacter baumannii strains in hospital sewages in Zhejiang, East of China.</title>
        <authorList>
            <person name="Kaichao C."/>
            <person name="Zhang R."/>
        </authorList>
    </citation>
    <scope>NUCLEOTIDE SEQUENCE</scope>
    <source>
        <strain evidence="2">M-RB-37</strain>
    </source>
</reference>
<proteinExistence type="predicted"/>
<dbReference type="AlphaFoldDB" id="A0AAW8JDU9"/>
<evidence type="ECO:0000313" key="3">
    <source>
        <dbReference type="Proteomes" id="UP001243844"/>
    </source>
</evidence>
<name>A0AAW8JDU9_9GAMM</name>
<accession>A0AAW8JDU9</accession>
<gene>
    <name evidence="2" type="ORF">RFH47_16225</name>
</gene>
<dbReference type="RefSeq" id="WP_308974854.1">
    <property type="nucleotide sequence ID" value="NZ_JAVIDL010000064.1"/>
</dbReference>
<dbReference type="Proteomes" id="UP001243844">
    <property type="component" value="Unassembled WGS sequence"/>
</dbReference>
<feature type="transmembrane region" description="Helical" evidence="1">
    <location>
        <begin position="97"/>
        <end position="118"/>
    </location>
</feature>